<protein>
    <submittedName>
        <fullName evidence="1">Uncharacterized protein</fullName>
    </submittedName>
</protein>
<sequence length="89" mass="10306">MKSEIIVTRTFAQLKELRIMISRKLVKSASLVETTEGWSVEFKTEYGDRVFSSSKNAYYPKTFKGFTAPIKMLRKMGFDEVKLVFLKAK</sequence>
<gene>
    <name evidence="1" type="ORF">CPT_Miami_151</name>
</gene>
<keyword evidence="2" id="KW-1185">Reference proteome</keyword>
<reference evidence="1 2" key="1">
    <citation type="submission" date="2020-07" db="EMBL/GenBank/DDBJ databases">
        <title>Complete genome sequence of Klebsiella pneumoniae phage Miami.</title>
        <authorList>
            <person name="Mora D.A."/>
            <person name="Lessor L."/>
            <person name="Gill J."/>
            <person name="Liu M."/>
        </authorList>
    </citation>
    <scope>NUCLEOTIDE SEQUENCE [LARGE SCALE GENOMIC DNA]</scope>
</reference>
<evidence type="ECO:0000313" key="2">
    <source>
        <dbReference type="Proteomes" id="UP000662782"/>
    </source>
</evidence>
<dbReference type="Proteomes" id="UP000662782">
    <property type="component" value="Segment"/>
</dbReference>
<evidence type="ECO:0000313" key="1">
    <source>
        <dbReference type="EMBL" id="QPB09246.1"/>
    </source>
</evidence>
<accession>A0A873WIE4</accession>
<dbReference type="EMBL" id="MT701590">
    <property type="protein sequence ID" value="QPB09246.1"/>
    <property type="molecule type" value="Genomic_DNA"/>
</dbReference>
<name>A0A873WIE4_9CAUD</name>
<proteinExistence type="predicted"/>
<organism evidence="1 2">
    <name type="scientific">Klebsiella phage Miami</name>
    <dbReference type="NCBI Taxonomy" id="2767581"/>
    <lineage>
        <taxon>Viruses</taxon>
        <taxon>Duplodnaviria</taxon>
        <taxon>Heunggongvirae</taxon>
        <taxon>Uroviricota</taxon>
        <taxon>Caudoviricetes</taxon>
        <taxon>Chimalliviridae</taxon>
        <taxon>Miamivirus</taxon>
        <taxon>Miamivirus miami</taxon>
    </lineage>
</organism>